<evidence type="ECO:0000256" key="1">
    <source>
        <dbReference type="ARBA" id="ARBA00005254"/>
    </source>
</evidence>
<dbReference type="PANTHER" id="PTHR11941:SF169">
    <property type="entry name" value="(7AS)-7A-METHYL-1,5-DIOXO-2,3,5,6,7,7A-HEXAHYDRO-1H-INDENE-CARBOXYL-COA HYDROLASE"/>
    <property type="match status" value="1"/>
</dbReference>
<dbReference type="CDD" id="cd06558">
    <property type="entry name" value="crotonase-like"/>
    <property type="match status" value="1"/>
</dbReference>
<comment type="similarity">
    <text evidence="1 4">Belongs to the enoyl-CoA hydratase/isomerase family.</text>
</comment>
<keyword evidence="3" id="KW-0456">Lyase</keyword>
<dbReference type="InterPro" id="IPR018376">
    <property type="entry name" value="Enoyl-CoA_hyd/isom_CS"/>
</dbReference>
<evidence type="ECO:0000256" key="3">
    <source>
        <dbReference type="ARBA" id="ARBA00023239"/>
    </source>
</evidence>
<keyword evidence="6" id="KW-1185">Reference proteome</keyword>
<name>A0ABN3UJN8_9ACTN</name>
<dbReference type="PANTHER" id="PTHR11941">
    <property type="entry name" value="ENOYL-COA HYDRATASE-RELATED"/>
    <property type="match status" value="1"/>
</dbReference>
<evidence type="ECO:0000313" key="6">
    <source>
        <dbReference type="Proteomes" id="UP001501842"/>
    </source>
</evidence>
<evidence type="ECO:0000313" key="5">
    <source>
        <dbReference type="EMBL" id="GAA2734152.1"/>
    </source>
</evidence>
<dbReference type="Gene3D" id="3.90.226.10">
    <property type="entry name" value="2-enoyl-CoA Hydratase, Chain A, domain 1"/>
    <property type="match status" value="1"/>
</dbReference>
<reference evidence="5 6" key="1">
    <citation type="journal article" date="2019" name="Int. J. Syst. Evol. Microbiol.">
        <title>The Global Catalogue of Microorganisms (GCM) 10K type strain sequencing project: providing services to taxonomists for standard genome sequencing and annotation.</title>
        <authorList>
            <consortium name="The Broad Institute Genomics Platform"/>
            <consortium name="The Broad Institute Genome Sequencing Center for Infectious Disease"/>
            <person name="Wu L."/>
            <person name="Ma J."/>
        </authorList>
    </citation>
    <scope>NUCLEOTIDE SEQUENCE [LARGE SCALE GENOMIC DNA]</scope>
    <source>
        <strain evidence="5 6">JCM 8201</strain>
    </source>
</reference>
<keyword evidence="2" id="KW-0443">Lipid metabolism</keyword>
<dbReference type="Pfam" id="PF00378">
    <property type="entry name" value="ECH_1"/>
    <property type="match status" value="1"/>
</dbReference>
<dbReference type="EMBL" id="BAAATZ010000029">
    <property type="protein sequence ID" value="GAA2734152.1"/>
    <property type="molecule type" value="Genomic_DNA"/>
</dbReference>
<dbReference type="InterPro" id="IPR001753">
    <property type="entry name" value="Enoyl-CoA_hydra/iso"/>
</dbReference>
<dbReference type="RefSeq" id="WP_344454528.1">
    <property type="nucleotide sequence ID" value="NZ_BAAATZ010000029.1"/>
</dbReference>
<evidence type="ECO:0000256" key="4">
    <source>
        <dbReference type="RuleBase" id="RU003707"/>
    </source>
</evidence>
<dbReference type="Proteomes" id="UP001501842">
    <property type="component" value="Unassembled WGS sequence"/>
</dbReference>
<dbReference type="InterPro" id="IPR029045">
    <property type="entry name" value="ClpP/crotonase-like_dom_sf"/>
</dbReference>
<proteinExistence type="inferred from homology"/>
<accession>A0ABN3UJN8</accession>
<evidence type="ECO:0000256" key="2">
    <source>
        <dbReference type="ARBA" id="ARBA00023098"/>
    </source>
</evidence>
<organism evidence="5 6">
    <name type="scientific">Actinocorallia aurantiaca</name>
    <dbReference type="NCBI Taxonomy" id="46204"/>
    <lineage>
        <taxon>Bacteria</taxon>
        <taxon>Bacillati</taxon>
        <taxon>Actinomycetota</taxon>
        <taxon>Actinomycetes</taxon>
        <taxon>Streptosporangiales</taxon>
        <taxon>Thermomonosporaceae</taxon>
        <taxon>Actinocorallia</taxon>
    </lineage>
</organism>
<comment type="caution">
    <text evidence="5">The sequence shown here is derived from an EMBL/GenBank/DDBJ whole genome shotgun (WGS) entry which is preliminary data.</text>
</comment>
<dbReference type="SUPFAM" id="SSF52096">
    <property type="entry name" value="ClpP/crotonase"/>
    <property type="match status" value="1"/>
</dbReference>
<protein>
    <submittedName>
        <fullName evidence="5">Enoyl-CoA hydratase/isomerase family protein</fullName>
    </submittedName>
</protein>
<dbReference type="PROSITE" id="PS00166">
    <property type="entry name" value="ENOYL_COA_HYDRATASE"/>
    <property type="match status" value="1"/>
</dbReference>
<sequence>MTDDDRVLLDRDGETGIARITLNNPERRNSYDPAMRRLLGRHLDDLAVDDDIKVVHLRGAGGVFSTGADMNNAYAWYGEAEDPRARRRPSQRRRLGVDRETFDFYHGYLGYPKVTVAEIQGFALGGAFELALMSDISVIAADTKIGMPATRFLGPALGNLHLFFYRLGPNLARRLLLTGDTIEAGELAGRGIFTETTDAESVPARAAHWAEKASRMPADGIVIAKEAFRLVEQMQGYQGEEVASYLFHAYGTNLQFGADEFNFVKTRAEHGTKRAFELRDQHFAVPRPPVPPSAPPGEEL</sequence>
<gene>
    <name evidence="5" type="ORF">GCM10010439_55840</name>
</gene>